<evidence type="ECO:0000313" key="3">
    <source>
        <dbReference type="Proteomes" id="UP000466514"/>
    </source>
</evidence>
<name>A0A7I7MAW9_9MYCO</name>
<accession>A0A7I7MAW9</accession>
<protein>
    <submittedName>
        <fullName evidence="2">Uncharacterized protein</fullName>
    </submittedName>
</protein>
<dbReference type="AlphaFoldDB" id="A0A7I7MAW9"/>
<dbReference type="KEGG" id="mpsc:MPSYJ_28720"/>
<evidence type="ECO:0000256" key="1">
    <source>
        <dbReference type="SAM" id="MobiDB-lite"/>
    </source>
</evidence>
<gene>
    <name evidence="2" type="ORF">MPSYJ_28720</name>
</gene>
<feature type="region of interest" description="Disordered" evidence="1">
    <location>
        <begin position="1"/>
        <end position="23"/>
    </location>
</feature>
<evidence type="ECO:0000313" key="2">
    <source>
        <dbReference type="EMBL" id="BBX69411.1"/>
    </source>
</evidence>
<dbReference type="Proteomes" id="UP000466514">
    <property type="component" value="Chromosome"/>
</dbReference>
<reference evidence="2 3" key="1">
    <citation type="journal article" date="2019" name="Emerg. Microbes Infect.">
        <title>Comprehensive subspecies identification of 175 nontuberculous mycobacteria species based on 7547 genomic profiles.</title>
        <authorList>
            <person name="Matsumoto Y."/>
            <person name="Kinjo T."/>
            <person name="Motooka D."/>
            <person name="Nabeya D."/>
            <person name="Jung N."/>
            <person name="Uechi K."/>
            <person name="Horii T."/>
            <person name="Iida T."/>
            <person name="Fujita J."/>
            <person name="Nakamura S."/>
        </authorList>
    </citation>
    <scope>NUCLEOTIDE SEQUENCE [LARGE SCALE GENOMIC DNA]</scope>
    <source>
        <strain evidence="2 3">JCM 13323</strain>
    </source>
</reference>
<proteinExistence type="predicted"/>
<keyword evidence="3" id="KW-1185">Reference proteome</keyword>
<dbReference type="EMBL" id="AP022574">
    <property type="protein sequence ID" value="BBX69411.1"/>
    <property type="molecule type" value="Genomic_DNA"/>
</dbReference>
<sequence length="113" mass="12454">MSGLKAELFPETSPAGPPSLGSDTGLSFRSWWDTFGSRYEAAVREAGGEPWTDSMEERLALWERRYSRPAPPVDLGIPPKVGAYKRSDYAASAYRDPRSSVVNRDGTHYVDAA</sequence>
<organism evidence="2 3">
    <name type="scientific">Mycolicibacterium psychrotolerans</name>
    <dbReference type="NCBI Taxonomy" id="216929"/>
    <lineage>
        <taxon>Bacteria</taxon>
        <taxon>Bacillati</taxon>
        <taxon>Actinomycetota</taxon>
        <taxon>Actinomycetes</taxon>
        <taxon>Mycobacteriales</taxon>
        <taxon>Mycobacteriaceae</taxon>
        <taxon>Mycolicibacterium</taxon>
    </lineage>
</organism>